<dbReference type="InterPro" id="IPR058163">
    <property type="entry name" value="LysR-type_TF_proteobact-type"/>
</dbReference>
<evidence type="ECO:0000313" key="7">
    <source>
        <dbReference type="Proteomes" id="UP000297322"/>
    </source>
</evidence>
<dbReference type="Pfam" id="PF00126">
    <property type="entry name" value="HTH_1"/>
    <property type="match status" value="1"/>
</dbReference>
<dbReference type="InterPro" id="IPR036388">
    <property type="entry name" value="WH-like_DNA-bd_sf"/>
</dbReference>
<accession>A0A4Y9TIR2</accession>
<dbReference type="FunFam" id="1.10.10.10:FF:000001">
    <property type="entry name" value="LysR family transcriptional regulator"/>
    <property type="match status" value="1"/>
</dbReference>
<dbReference type="EMBL" id="SPVI01000009">
    <property type="protein sequence ID" value="TFW42319.1"/>
    <property type="molecule type" value="Genomic_DNA"/>
</dbReference>
<dbReference type="Gene3D" id="3.40.190.10">
    <property type="entry name" value="Periplasmic binding protein-like II"/>
    <property type="match status" value="2"/>
</dbReference>
<feature type="domain" description="HTH lysR-type" evidence="5">
    <location>
        <begin position="4"/>
        <end position="61"/>
    </location>
</feature>
<dbReference type="Proteomes" id="UP000297322">
    <property type="component" value="Unassembled WGS sequence"/>
</dbReference>
<dbReference type="InterPro" id="IPR000847">
    <property type="entry name" value="LysR_HTH_N"/>
</dbReference>
<name>A0A4Y9TIR2_PSEFL</name>
<organism evidence="6 7">
    <name type="scientific">Pseudomonas fluorescens</name>
    <dbReference type="NCBI Taxonomy" id="294"/>
    <lineage>
        <taxon>Bacteria</taxon>
        <taxon>Pseudomonadati</taxon>
        <taxon>Pseudomonadota</taxon>
        <taxon>Gammaproteobacteria</taxon>
        <taxon>Pseudomonadales</taxon>
        <taxon>Pseudomonadaceae</taxon>
        <taxon>Pseudomonas</taxon>
    </lineage>
</organism>
<keyword evidence="2" id="KW-0805">Transcription regulation</keyword>
<evidence type="ECO:0000256" key="4">
    <source>
        <dbReference type="ARBA" id="ARBA00023163"/>
    </source>
</evidence>
<dbReference type="PANTHER" id="PTHR30537:SF79">
    <property type="entry name" value="TRANSCRIPTIONAL REGULATOR-RELATED"/>
    <property type="match status" value="1"/>
</dbReference>
<comment type="caution">
    <text evidence="6">The sequence shown here is derived from an EMBL/GenBank/DDBJ whole genome shotgun (WGS) entry which is preliminary data.</text>
</comment>
<dbReference type="PROSITE" id="PS50931">
    <property type="entry name" value="HTH_LYSR"/>
    <property type="match status" value="1"/>
</dbReference>
<dbReference type="PRINTS" id="PR00039">
    <property type="entry name" value="HTHLYSR"/>
</dbReference>
<dbReference type="RefSeq" id="WP_135196573.1">
    <property type="nucleotide sequence ID" value="NZ_SPVI01000009.1"/>
</dbReference>
<dbReference type="GO" id="GO:0043565">
    <property type="term" value="F:sequence-specific DNA binding"/>
    <property type="evidence" value="ECO:0007669"/>
    <property type="project" value="TreeGrafter"/>
</dbReference>
<dbReference type="PANTHER" id="PTHR30537">
    <property type="entry name" value="HTH-TYPE TRANSCRIPTIONAL REGULATOR"/>
    <property type="match status" value="1"/>
</dbReference>
<dbReference type="SUPFAM" id="SSF46785">
    <property type="entry name" value="Winged helix' DNA-binding domain"/>
    <property type="match status" value="1"/>
</dbReference>
<protein>
    <submittedName>
        <fullName evidence="6">LysR family transcriptional regulator</fullName>
    </submittedName>
</protein>
<dbReference type="Gene3D" id="1.10.10.10">
    <property type="entry name" value="Winged helix-like DNA-binding domain superfamily/Winged helix DNA-binding domain"/>
    <property type="match status" value="1"/>
</dbReference>
<proteinExistence type="inferred from homology"/>
<dbReference type="CDD" id="cd08432">
    <property type="entry name" value="PBP2_GcdR_TrpI_HvrB_AmpR_like"/>
    <property type="match status" value="1"/>
</dbReference>
<evidence type="ECO:0000313" key="6">
    <source>
        <dbReference type="EMBL" id="TFW42319.1"/>
    </source>
</evidence>
<evidence type="ECO:0000256" key="2">
    <source>
        <dbReference type="ARBA" id="ARBA00023015"/>
    </source>
</evidence>
<dbReference type="SUPFAM" id="SSF53850">
    <property type="entry name" value="Periplasmic binding protein-like II"/>
    <property type="match status" value="1"/>
</dbReference>
<reference evidence="6 7" key="1">
    <citation type="submission" date="2019-03" db="EMBL/GenBank/DDBJ databases">
        <title>Biocontrol and xenobiotic degradation properties of endophytic Pseudomonas fluorescens strain BRZ63.</title>
        <authorList>
            <person name="Chlebek D.A."/>
            <person name="Pinski A."/>
            <person name="Zur J.P."/>
            <person name="Michalska J."/>
            <person name="Hupert-Kocurek K.T."/>
        </authorList>
    </citation>
    <scope>NUCLEOTIDE SEQUENCE [LARGE SCALE GENOMIC DNA]</scope>
    <source>
        <strain evidence="6 7">BRZ63</strain>
    </source>
</reference>
<evidence type="ECO:0000259" key="5">
    <source>
        <dbReference type="PROSITE" id="PS50931"/>
    </source>
</evidence>
<dbReference type="AlphaFoldDB" id="A0A4Y9TIR2"/>
<comment type="similarity">
    <text evidence="1">Belongs to the LysR transcriptional regulatory family.</text>
</comment>
<gene>
    <name evidence="6" type="ORF">E4T65_15855</name>
</gene>
<evidence type="ECO:0000256" key="3">
    <source>
        <dbReference type="ARBA" id="ARBA00023125"/>
    </source>
</evidence>
<keyword evidence="4" id="KW-0804">Transcription</keyword>
<keyword evidence="3" id="KW-0238">DNA-binding</keyword>
<evidence type="ECO:0000256" key="1">
    <source>
        <dbReference type="ARBA" id="ARBA00009437"/>
    </source>
</evidence>
<dbReference type="GO" id="GO:0003700">
    <property type="term" value="F:DNA-binding transcription factor activity"/>
    <property type="evidence" value="ECO:0007669"/>
    <property type="project" value="InterPro"/>
</dbReference>
<dbReference type="Pfam" id="PF03466">
    <property type="entry name" value="LysR_substrate"/>
    <property type="match status" value="1"/>
</dbReference>
<sequence>MKLPPLTALRAFEALARLGKVNLAALELHVTHSAVSHQIRSLEEYLGLALVIRSKRSLTLTDEGRVYAYQIRQALGEIAGVTEKLLAKTKHPQLTVSVLPSYAMHWLLPRLHDFRAAHPELHLRLDSSMEFSHFGQGPLDGAIRFGHGQWPDVHCEALMGDSLLVVAARDFNHGVLPDTAQAVLELPLLHASESWPIWLGAAGVEGVRPHASLEFTDSTLMLEAVRLGHGVALTRRSIAHGLLQRGELVKLTEVEPAHASRYYLVWPTGRKPSAALSDLHHWLKDQIALYQDSLAACTQQNADPEVGALTVTQRS</sequence>
<dbReference type="GO" id="GO:0006351">
    <property type="term" value="P:DNA-templated transcription"/>
    <property type="evidence" value="ECO:0007669"/>
    <property type="project" value="TreeGrafter"/>
</dbReference>
<dbReference type="InterPro" id="IPR036390">
    <property type="entry name" value="WH_DNA-bd_sf"/>
</dbReference>
<dbReference type="InterPro" id="IPR005119">
    <property type="entry name" value="LysR_subst-bd"/>
</dbReference>